<evidence type="ECO:0000313" key="5">
    <source>
        <dbReference type="Proteomes" id="UP000766570"/>
    </source>
</evidence>
<dbReference type="CDD" id="cd00371">
    <property type="entry name" value="HMA"/>
    <property type="match status" value="1"/>
</dbReference>
<sequence length="108" mass="10836">MSNESSCGCGGCGCGSNSNEGLTITTKPSEETMSQSTITLKIDGMTCGHCVASVNEELNEVPGVSNVEVILSAGRTSTAVVTTNSPVENSVLEAAVTEAGYTLVSASA</sequence>
<dbReference type="InterPro" id="IPR006121">
    <property type="entry name" value="HMA_dom"/>
</dbReference>
<dbReference type="EMBL" id="JAGIOE010000001">
    <property type="protein sequence ID" value="MBP2372796.1"/>
    <property type="molecule type" value="Genomic_DNA"/>
</dbReference>
<feature type="domain" description="HMA" evidence="3">
    <location>
        <begin position="36"/>
        <end position="104"/>
    </location>
</feature>
<dbReference type="Gene3D" id="3.30.70.100">
    <property type="match status" value="1"/>
</dbReference>
<feature type="region of interest" description="Disordered" evidence="2">
    <location>
        <begin position="1"/>
        <end position="32"/>
    </location>
</feature>
<accession>A0ABS4W9B9</accession>
<dbReference type="InterPro" id="IPR017969">
    <property type="entry name" value="Heavy-metal-associated_CS"/>
</dbReference>
<gene>
    <name evidence="4" type="ORF">JOF46_000708</name>
</gene>
<dbReference type="PROSITE" id="PS50846">
    <property type="entry name" value="HMA_2"/>
    <property type="match status" value="1"/>
</dbReference>
<feature type="compositionally biased region" description="Polar residues" evidence="2">
    <location>
        <begin position="22"/>
        <end position="32"/>
    </location>
</feature>
<dbReference type="Proteomes" id="UP000766570">
    <property type="component" value="Unassembled WGS sequence"/>
</dbReference>
<dbReference type="RefSeq" id="WP_209906059.1">
    <property type="nucleotide sequence ID" value="NZ_BAAAMI010000019.1"/>
</dbReference>
<dbReference type="Pfam" id="PF00403">
    <property type="entry name" value="HMA"/>
    <property type="match status" value="1"/>
</dbReference>
<comment type="caution">
    <text evidence="4">The sequence shown here is derived from an EMBL/GenBank/DDBJ whole genome shotgun (WGS) entry which is preliminary data.</text>
</comment>
<dbReference type="PROSITE" id="PS01047">
    <property type="entry name" value="HMA_1"/>
    <property type="match status" value="1"/>
</dbReference>
<evidence type="ECO:0000259" key="3">
    <source>
        <dbReference type="PROSITE" id="PS50846"/>
    </source>
</evidence>
<reference evidence="4 5" key="1">
    <citation type="submission" date="2021-03" db="EMBL/GenBank/DDBJ databases">
        <title>Sequencing the genomes of 1000 actinobacteria strains.</title>
        <authorList>
            <person name="Klenk H.-P."/>
        </authorList>
    </citation>
    <scope>NUCLEOTIDE SEQUENCE [LARGE SCALE GENOMIC DNA]</scope>
    <source>
        <strain evidence="4 5">DSM 15454</strain>
    </source>
</reference>
<organism evidence="4 5">
    <name type="scientific">Paeniglutamicibacter psychrophenolicus</name>
    <dbReference type="NCBI Taxonomy" id="257454"/>
    <lineage>
        <taxon>Bacteria</taxon>
        <taxon>Bacillati</taxon>
        <taxon>Actinomycetota</taxon>
        <taxon>Actinomycetes</taxon>
        <taxon>Micrococcales</taxon>
        <taxon>Micrococcaceae</taxon>
        <taxon>Paeniglutamicibacter</taxon>
    </lineage>
</organism>
<dbReference type="SUPFAM" id="SSF55008">
    <property type="entry name" value="HMA, heavy metal-associated domain"/>
    <property type="match status" value="1"/>
</dbReference>
<keyword evidence="1" id="KW-0479">Metal-binding</keyword>
<evidence type="ECO:0000256" key="2">
    <source>
        <dbReference type="SAM" id="MobiDB-lite"/>
    </source>
</evidence>
<keyword evidence="5" id="KW-1185">Reference proteome</keyword>
<dbReference type="InterPro" id="IPR036163">
    <property type="entry name" value="HMA_dom_sf"/>
</dbReference>
<name>A0ABS4W9B9_9MICC</name>
<proteinExistence type="predicted"/>
<protein>
    <submittedName>
        <fullName evidence="4">Copper chaperone CopZ</fullName>
    </submittedName>
</protein>
<evidence type="ECO:0000313" key="4">
    <source>
        <dbReference type="EMBL" id="MBP2372796.1"/>
    </source>
</evidence>
<evidence type="ECO:0000256" key="1">
    <source>
        <dbReference type="ARBA" id="ARBA00022723"/>
    </source>
</evidence>